<keyword evidence="2" id="KW-0012">Acyltransferase</keyword>
<accession>A0ABT2CPH3</accession>
<evidence type="ECO:0000256" key="1">
    <source>
        <dbReference type="ARBA" id="ARBA00022679"/>
    </source>
</evidence>
<dbReference type="PROSITE" id="PS51186">
    <property type="entry name" value="GNAT"/>
    <property type="match status" value="1"/>
</dbReference>
<dbReference type="InterPro" id="IPR051531">
    <property type="entry name" value="N-acetyltransferase"/>
</dbReference>
<comment type="similarity">
    <text evidence="3">Belongs to the acetyltransferase family. RimJ subfamily.</text>
</comment>
<dbReference type="EMBL" id="JANUGQ010000031">
    <property type="protein sequence ID" value="MCS0639156.1"/>
    <property type="molecule type" value="Genomic_DNA"/>
</dbReference>
<evidence type="ECO:0000259" key="4">
    <source>
        <dbReference type="PROSITE" id="PS51186"/>
    </source>
</evidence>
<keyword evidence="1" id="KW-0808">Transferase</keyword>
<dbReference type="InterPro" id="IPR016181">
    <property type="entry name" value="Acyl_CoA_acyltransferase"/>
</dbReference>
<organism evidence="5 6">
    <name type="scientific">Streptomyces pyxinae</name>
    <dbReference type="NCBI Taxonomy" id="2970734"/>
    <lineage>
        <taxon>Bacteria</taxon>
        <taxon>Bacillati</taxon>
        <taxon>Actinomycetota</taxon>
        <taxon>Actinomycetes</taxon>
        <taxon>Kitasatosporales</taxon>
        <taxon>Streptomycetaceae</taxon>
        <taxon>Streptomyces</taxon>
    </lineage>
</organism>
<dbReference type="SUPFAM" id="SSF55729">
    <property type="entry name" value="Acyl-CoA N-acyltransferases (Nat)"/>
    <property type="match status" value="1"/>
</dbReference>
<dbReference type="Proteomes" id="UP001431313">
    <property type="component" value="Unassembled WGS sequence"/>
</dbReference>
<protein>
    <submittedName>
        <fullName evidence="5">GNAT family N-acetyltransferase</fullName>
    </submittedName>
</protein>
<gene>
    <name evidence="5" type="ORF">NX801_26635</name>
</gene>
<name>A0ABT2CPH3_9ACTN</name>
<evidence type="ECO:0000313" key="6">
    <source>
        <dbReference type="Proteomes" id="UP001431313"/>
    </source>
</evidence>
<dbReference type="RefSeq" id="WP_258790481.1">
    <property type="nucleotide sequence ID" value="NZ_JANUGQ010000031.1"/>
</dbReference>
<evidence type="ECO:0000313" key="5">
    <source>
        <dbReference type="EMBL" id="MCS0639156.1"/>
    </source>
</evidence>
<dbReference type="InterPro" id="IPR000182">
    <property type="entry name" value="GNAT_dom"/>
</dbReference>
<proteinExistence type="inferred from homology"/>
<keyword evidence="6" id="KW-1185">Reference proteome</keyword>
<dbReference type="PANTHER" id="PTHR43792:SF8">
    <property type="entry name" value="[RIBOSOMAL PROTEIN US5]-ALANINE N-ACETYLTRANSFERASE"/>
    <property type="match status" value="1"/>
</dbReference>
<dbReference type="PANTHER" id="PTHR43792">
    <property type="entry name" value="GNAT FAMILY, PUTATIVE (AFU_ORTHOLOGUE AFUA_3G00765)-RELATED-RELATED"/>
    <property type="match status" value="1"/>
</dbReference>
<dbReference type="Pfam" id="PF13302">
    <property type="entry name" value="Acetyltransf_3"/>
    <property type="match status" value="1"/>
</dbReference>
<evidence type="ECO:0000256" key="3">
    <source>
        <dbReference type="ARBA" id="ARBA00038502"/>
    </source>
</evidence>
<feature type="domain" description="N-acetyltransferase" evidence="4">
    <location>
        <begin position="25"/>
        <end position="185"/>
    </location>
</feature>
<sequence>MTIIIRAGEPGDAVALAGAFRRNREHLRPYEPERGAEFYTPEGQAERLREAGAPQWFAVEETCGGTGGGMGGETDGRPGGEPGRIVAGARLSGIVRGPFRSASLGYWTDAEYTGRGLATALVTEVCRAARETLGLHRIQAGTLLDNLASQRVLARCGFERIGLAPRYLHIAGEWRDHYLHQRILHDDPPPAGY</sequence>
<reference evidence="5" key="1">
    <citation type="submission" date="2022-08" db="EMBL/GenBank/DDBJ databases">
        <authorList>
            <person name="Somphong A."/>
            <person name="Phongsopitanun W."/>
        </authorList>
    </citation>
    <scope>NUCLEOTIDE SEQUENCE</scope>
    <source>
        <strain evidence="5">LP05-1</strain>
    </source>
</reference>
<comment type="caution">
    <text evidence="5">The sequence shown here is derived from an EMBL/GenBank/DDBJ whole genome shotgun (WGS) entry which is preliminary data.</text>
</comment>
<dbReference type="Gene3D" id="3.40.630.30">
    <property type="match status" value="1"/>
</dbReference>
<evidence type="ECO:0000256" key="2">
    <source>
        <dbReference type="ARBA" id="ARBA00023315"/>
    </source>
</evidence>